<dbReference type="SMART" id="SM00674">
    <property type="entry name" value="CENPB"/>
    <property type="match status" value="1"/>
</dbReference>
<feature type="compositionally biased region" description="Acidic residues" evidence="2">
    <location>
        <begin position="455"/>
        <end position="473"/>
    </location>
</feature>
<evidence type="ECO:0000313" key="5">
    <source>
        <dbReference type="Proteomes" id="UP000694393"/>
    </source>
</evidence>
<evidence type="ECO:0000256" key="2">
    <source>
        <dbReference type="SAM" id="MobiDB-lite"/>
    </source>
</evidence>
<accession>A0A8C8VPE3</accession>
<reference evidence="4" key="1">
    <citation type="submission" date="2025-08" db="UniProtKB">
        <authorList>
            <consortium name="Ensembl"/>
        </authorList>
    </citation>
    <scope>IDENTIFICATION</scope>
</reference>
<feature type="region of interest" description="Disordered" evidence="2">
    <location>
        <begin position="33"/>
        <end position="55"/>
    </location>
</feature>
<dbReference type="Pfam" id="PF03221">
    <property type="entry name" value="HTH_Tnp_Tc5"/>
    <property type="match status" value="1"/>
</dbReference>
<dbReference type="Gene3D" id="1.10.10.60">
    <property type="entry name" value="Homeodomain-like"/>
    <property type="match status" value="2"/>
</dbReference>
<dbReference type="SUPFAM" id="SSF48295">
    <property type="entry name" value="TrpR-like"/>
    <property type="match status" value="1"/>
</dbReference>
<dbReference type="Pfam" id="PF03184">
    <property type="entry name" value="DDE_1"/>
    <property type="match status" value="1"/>
</dbReference>
<dbReference type="SUPFAM" id="SSF46689">
    <property type="entry name" value="Homeodomain-like"/>
    <property type="match status" value="1"/>
</dbReference>
<dbReference type="InterPro" id="IPR009057">
    <property type="entry name" value="Homeodomain-like_sf"/>
</dbReference>
<dbReference type="InterPro" id="IPR004875">
    <property type="entry name" value="DDE_SF_endonuclease_dom"/>
</dbReference>
<feature type="region of interest" description="Disordered" evidence="2">
    <location>
        <begin position="448"/>
        <end position="473"/>
    </location>
</feature>
<name>A0A8C8VPE3_9SAUR</name>
<evidence type="ECO:0000259" key="3">
    <source>
        <dbReference type="PROSITE" id="PS51253"/>
    </source>
</evidence>
<dbReference type="GO" id="GO:0043565">
    <property type="term" value="F:sequence-specific DNA binding"/>
    <property type="evidence" value="ECO:0007669"/>
    <property type="project" value="InterPro"/>
</dbReference>
<sequence length="498" mass="56575">MKLVLSLQTGYSGSTPDLIQRIELGETELWIQDSEDSMESSGPESPSSGCLRTMNLSGKHQRSSYNAAFKLQVIQRAEETNNSVASREFNINEKQVREWRKIKAELRDMPKSKKARRHGVASFTTLEDDLHSWVTECRQNGNIVTRTNIRLRALQMAKSGKYQSEGIQTFLASIGWCSRFMNRYGLCLRQRTKISQKLPKDLECKVSLFQKFIIKQCKKHNYELGDIGNMDEMPMTFDLPCNQTVASIGEKTVFVRSTGNEKNHFTVVLSCLANGTKLRPVIIFKRKTLPKNVKLPSGVIVRVHEKGWMDEEGMQKWLHDVWNARPGAALKKKPSLLVWDMFRAHVTGNIKDEANSLKTTLAVIPSGLTSMLQPLDMCLNKTFKDRVRKMRQDWMLSGEARLTKGGNLMKPDIELIAKWVRDAWEDIPTDVVRRAFLKCGISNAMDGTEDGMLYEGDDNDGEDGEQSDDDAYTNDVTDADFELLFGKSDDENDDFEGF</sequence>
<dbReference type="InterPro" id="IPR010921">
    <property type="entry name" value="Trp_repressor/repl_initiator"/>
</dbReference>
<feature type="compositionally biased region" description="Low complexity" evidence="2">
    <location>
        <begin position="39"/>
        <end position="49"/>
    </location>
</feature>
<dbReference type="PROSITE" id="PS51253">
    <property type="entry name" value="HTH_CENPB"/>
    <property type="match status" value="1"/>
</dbReference>
<reference evidence="4" key="2">
    <citation type="submission" date="2025-09" db="UniProtKB">
        <authorList>
            <consortium name="Ensembl"/>
        </authorList>
    </citation>
    <scope>IDENTIFICATION</scope>
</reference>
<protein>
    <recommendedName>
        <fullName evidence="3">HTH CENPB-type domain-containing protein</fullName>
    </recommendedName>
</protein>
<proteinExistence type="predicted"/>
<dbReference type="PANTHER" id="PTHR19303">
    <property type="entry name" value="TRANSPOSON"/>
    <property type="match status" value="1"/>
</dbReference>
<dbReference type="InterPro" id="IPR018586">
    <property type="entry name" value="Brinker_DNA-bd"/>
</dbReference>
<organism evidence="4 5">
    <name type="scientific">Pelusios castaneus</name>
    <name type="common">West African mud turtle</name>
    <dbReference type="NCBI Taxonomy" id="367368"/>
    <lineage>
        <taxon>Eukaryota</taxon>
        <taxon>Metazoa</taxon>
        <taxon>Chordata</taxon>
        <taxon>Craniata</taxon>
        <taxon>Vertebrata</taxon>
        <taxon>Euteleostomi</taxon>
        <taxon>Archelosauria</taxon>
        <taxon>Testudinata</taxon>
        <taxon>Testudines</taxon>
        <taxon>Pleurodira</taxon>
        <taxon>Pelomedusidae</taxon>
        <taxon>Pelusios</taxon>
    </lineage>
</organism>
<dbReference type="Proteomes" id="UP000694393">
    <property type="component" value="Unplaced"/>
</dbReference>
<keyword evidence="1" id="KW-0238">DNA-binding</keyword>
<dbReference type="Ensembl" id="ENSPCET00000023653.1">
    <property type="protein sequence ID" value="ENSPCEP00000022891.1"/>
    <property type="gene ID" value="ENSPCEG00000017442.1"/>
</dbReference>
<evidence type="ECO:0000256" key="1">
    <source>
        <dbReference type="ARBA" id="ARBA00023125"/>
    </source>
</evidence>
<dbReference type="InterPro" id="IPR006600">
    <property type="entry name" value="HTH_CenpB_DNA-bd_dom"/>
</dbReference>
<dbReference type="GO" id="GO:0005634">
    <property type="term" value="C:nucleus"/>
    <property type="evidence" value="ECO:0007669"/>
    <property type="project" value="TreeGrafter"/>
</dbReference>
<evidence type="ECO:0000313" key="4">
    <source>
        <dbReference type="Ensembl" id="ENSPCEP00000022891.1"/>
    </source>
</evidence>
<dbReference type="InterPro" id="IPR050863">
    <property type="entry name" value="CenT-Element_Derived"/>
</dbReference>
<dbReference type="PANTHER" id="PTHR19303:SF74">
    <property type="entry name" value="POGO TRANSPOSABLE ELEMENT WITH KRAB DOMAIN"/>
    <property type="match status" value="1"/>
</dbReference>
<dbReference type="Pfam" id="PF09607">
    <property type="entry name" value="BrkDBD"/>
    <property type="match status" value="1"/>
</dbReference>
<keyword evidence="5" id="KW-1185">Reference proteome</keyword>
<feature type="domain" description="HTH CENPB-type" evidence="3">
    <location>
        <begin position="114"/>
        <end position="190"/>
    </location>
</feature>
<dbReference type="AlphaFoldDB" id="A0A8C8VPE3"/>